<feature type="non-terminal residue" evidence="2">
    <location>
        <position position="1"/>
    </location>
</feature>
<dbReference type="AlphaFoldDB" id="A0ABD3AUB4"/>
<name>A0ABD3AUB4_9GENT</name>
<evidence type="ECO:0000313" key="2">
    <source>
        <dbReference type="EMBL" id="KAL3534809.1"/>
    </source>
</evidence>
<organism evidence="2 3">
    <name type="scientific">Cinchona calisaya</name>
    <dbReference type="NCBI Taxonomy" id="153742"/>
    <lineage>
        <taxon>Eukaryota</taxon>
        <taxon>Viridiplantae</taxon>
        <taxon>Streptophyta</taxon>
        <taxon>Embryophyta</taxon>
        <taxon>Tracheophyta</taxon>
        <taxon>Spermatophyta</taxon>
        <taxon>Magnoliopsida</taxon>
        <taxon>eudicotyledons</taxon>
        <taxon>Gunneridae</taxon>
        <taxon>Pentapetalae</taxon>
        <taxon>asterids</taxon>
        <taxon>lamiids</taxon>
        <taxon>Gentianales</taxon>
        <taxon>Rubiaceae</taxon>
        <taxon>Cinchonoideae</taxon>
        <taxon>Cinchoneae</taxon>
        <taxon>Cinchona</taxon>
    </lineage>
</organism>
<gene>
    <name evidence="2" type="ORF">ACH5RR_003270</name>
</gene>
<dbReference type="Proteomes" id="UP001630127">
    <property type="component" value="Unassembled WGS sequence"/>
</dbReference>
<reference evidence="2 3" key="1">
    <citation type="submission" date="2024-11" db="EMBL/GenBank/DDBJ databases">
        <title>A near-complete genome assembly of Cinchona calisaya.</title>
        <authorList>
            <person name="Lian D.C."/>
            <person name="Zhao X.W."/>
            <person name="Wei L."/>
        </authorList>
    </citation>
    <scope>NUCLEOTIDE SEQUENCE [LARGE SCALE GENOMIC DNA]</scope>
    <source>
        <tissue evidence="2">Nenye</tissue>
    </source>
</reference>
<protein>
    <submittedName>
        <fullName evidence="2">Uncharacterized protein</fullName>
    </submittedName>
</protein>
<feature type="chain" id="PRO_5044765401" evidence="1">
    <location>
        <begin position="18"/>
        <end position="92"/>
    </location>
</feature>
<dbReference type="EMBL" id="JBJUIK010000002">
    <property type="protein sequence ID" value="KAL3534809.1"/>
    <property type="molecule type" value="Genomic_DNA"/>
</dbReference>
<keyword evidence="1" id="KW-0732">Signal</keyword>
<accession>A0ABD3AUB4</accession>
<comment type="caution">
    <text evidence="2">The sequence shown here is derived from an EMBL/GenBank/DDBJ whole genome shotgun (WGS) entry which is preliminary data.</text>
</comment>
<feature type="signal peptide" evidence="1">
    <location>
        <begin position="1"/>
        <end position="17"/>
    </location>
</feature>
<evidence type="ECO:0000313" key="3">
    <source>
        <dbReference type="Proteomes" id="UP001630127"/>
    </source>
</evidence>
<evidence type="ECO:0000256" key="1">
    <source>
        <dbReference type="SAM" id="SignalP"/>
    </source>
</evidence>
<proteinExistence type="predicted"/>
<feature type="non-terminal residue" evidence="2">
    <location>
        <position position="92"/>
    </location>
</feature>
<sequence>FWLFPIFLLTGIKPSCLHIIYFTRISSRINFAVAWALIHYYLPEKYCKSCLQQIDFPEEVFSVNQPTTGSNGKMVGFIWMVALLILSQVTAS</sequence>
<keyword evidence="3" id="KW-1185">Reference proteome</keyword>